<evidence type="ECO:0000313" key="4">
    <source>
        <dbReference type="Proteomes" id="UP000545332"/>
    </source>
</evidence>
<name>A0A7K4K8R4_9AVES</name>
<accession>A0A7K4K8R4</accession>
<feature type="transmembrane region" description="Helical" evidence="1">
    <location>
        <begin position="71"/>
        <end position="93"/>
    </location>
</feature>
<keyword evidence="4" id="KW-1185">Reference proteome</keyword>
<feature type="domain" description="SEA" evidence="2">
    <location>
        <begin position="98"/>
        <end position="216"/>
    </location>
</feature>
<dbReference type="InterPro" id="IPR000082">
    <property type="entry name" value="SEA_dom"/>
</dbReference>
<evidence type="ECO:0000259" key="2">
    <source>
        <dbReference type="PROSITE" id="PS50024"/>
    </source>
</evidence>
<dbReference type="Gene3D" id="3.30.70.960">
    <property type="entry name" value="SEA domain"/>
    <property type="match status" value="1"/>
</dbReference>
<keyword evidence="1" id="KW-1133">Transmembrane helix</keyword>
<dbReference type="Pfam" id="PF01390">
    <property type="entry name" value="SEA"/>
    <property type="match status" value="1"/>
</dbReference>
<dbReference type="EMBL" id="VWPX01007186">
    <property type="protein sequence ID" value="NWI12660.1"/>
    <property type="molecule type" value="Genomic_DNA"/>
</dbReference>
<keyword evidence="1" id="KW-0812">Transmembrane</keyword>
<dbReference type="AlphaFoldDB" id="A0A7K4K8R4"/>
<dbReference type="PROSITE" id="PS50024">
    <property type="entry name" value="SEA"/>
    <property type="match status" value="1"/>
</dbReference>
<dbReference type="Proteomes" id="UP000545332">
    <property type="component" value="Unassembled WGS sequence"/>
</dbReference>
<keyword evidence="3" id="KW-0378">Hydrolase</keyword>
<reference evidence="3 4" key="1">
    <citation type="submission" date="2019-09" db="EMBL/GenBank/DDBJ databases">
        <title>Bird 10,000 Genomes (B10K) Project - Family phase.</title>
        <authorList>
            <person name="Zhang G."/>
        </authorList>
    </citation>
    <scope>NUCLEOTIDE SEQUENCE [LARGE SCALE GENOMIC DNA]</scope>
    <source>
        <strain evidence="3">B10K-MSB-42743</strain>
        <tissue evidence="3">Heart</tissue>
    </source>
</reference>
<sequence>MKDLHSTPFPSRHSSPRNSWVFPQHSLRSPDFSQAVVGGQKGYQTYRDLPWDLQKIHQPAIKIRHLEPWKIALIVIGAAVAAAITIGLLVYFLGYDQKLFYYSGNIKITSIRYSNELSRQSSGAFRDLGERIERLMDKTFHNSILRKKYIRARLVRVSPDTGGVLAETLLTFSFSSTDCREALRERVERILWRGLRKYTGPLRINVKSSTVSGKYIIYPLKFFFFPI</sequence>
<feature type="non-terminal residue" evidence="3">
    <location>
        <position position="1"/>
    </location>
</feature>
<organism evidence="3 4">
    <name type="scientific">Crypturellus soui</name>
    <dbReference type="NCBI Taxonomy" id="458187"/>
    <lineage>
        <taxon>Eukaryota</taxon>
        <taxon>Metazoa</taxon>
        <taxon>Chordata</taxon>
        <taxon>Craniata</taxon>
        <taxon>Vertebrata</taxon>
        <taxon>Euteleostomi</taxon>
        <taxon>Archelosauria</taxon>
        <taxon>Archosauria</taxon>
        <taxon>Dinosauria</taxon>
        <taxon>Saurischia</taxon>
        <taxon>Theropoda</taxon>
        <taxon>Coelurosauria</taxon>
        <taxon>Aves</taxon>
        <taxon>Palaeognathae</taxon>
        <taxon>Tinamiformes</taxon>
        <taxon>Tinamidae</taxon>
        <taxon>Crypturellus</taxon>
    </lineage>
</organism>
<dbReference type="InterPro" id="IPR036364">
    <property type="entry name" value="SEA_dom_sf"/>
</dbReference>
<comment type="caution">
    <text evidence="3">The sequence shown here is derived from an EMBL/GenBank/DDBJ whole genome shotgun (WGS) entry which is preliminary data.</text>
</comment>
<protein>
    <submittedName>
        <fullName evidence="3">TM11D protease</fullName>
    </submittedName>
</protein>
<dbReference type="GO" id="GO:0008233">
    <property type="term" value="F:peptidase activity"/>
    <property type="evidence" value="ECO:0007669"/>
    <property type="project" value="UniProtKB-KW"/>
</dbReference>
<keyword evidence="3" id="KW-0645">Protease</keyword>
<feature type="non-terminal residue" evidence="3">
    <location>
        <position position="227"/>
    </location>
</feature>
<dbReference type="SUPFAM" id="SSF82671">
    <property type="entry name" value="SEA domain"/>
    <property type="match status" value="1"/>
</dbReference>
<keyword evidence="1" id="KW-0472">Membrane</keyword>
<evidence type="ECO:0000256" key="1">
    <source>
        <dbReference type="SAM" id="Phobius"/>
    </source>
</evidence>
<dbReference type="OrthoDB" id="9366403at2759"/>
<dbReference type="GO" id="GO:0006508">
    <property type="term" value="P:proteolysis"/>
    <property type="evidence" value="ECO:0007669"/>
    <property type="project" value="UniProtKB-KW"/>
</dbReference>
<evidence type="ECO:0000313" key="3">
    <source>
        <dbReference type="EMBL" id="NWI12660.1"/>
    </source>
</evidence>
<gene>
    <name evidence="3" type="primary">Tmprss11d</name>
    <name evidence="3" type="ORF">CRYSOU_R06509</name>
</gene>
<proteinExistence type="predicted"/>